<proteinExistence type="predicted"/>
<keyword evidence="2" id="KW-1185">Reference proteome</keyword>
<evidence type="ECO:0000313" key="2">
    <source>
        <dbReference type="Proteomes" id="UP001148629"/>
    </source>
</evidence>
<sequence length="83" mass="9198">MSAPESQAAMDVSEFEKTLLQLRCFDTMFLVDDSEAMQPYWPEVSTLIERIAPICAKHDPDGVDLPFENRATRTSAALSATCS</sequence>
<evidence type="ECO:0000313" key="1">
    <source>
        <dbReference type="EMBL" id="KAJ3512415.1"/>
    </source>
</evidence>
<gene>
    <name evidence="1" type="ORF">NM208_g15326</name>
</gene>
<name>A0ACC1REJ1_9HYPO</name>
<dbReference type="Proteomes" id="UP001148629">
    <property type="component" value="Unassembled WGS sequence"/>
</dbReference>
<accession>A0ACC1REJ1</accession>
<reference evidence="1" key="1">
    <citation type="submission" date="2022-08" db="EMBL/GenBank/DDBJ databases">
        <title>Genome Sequence of Fusarium decemcellulare.</title>
        <authorList>
            <person name="Buettner E."/>
        </authorList>
    </citation>
    <scope>NUCLEOTIDE SEQUENCE</scope>
    <source>
        <strain evidence="1">Babe19</strain>
    </source>
</reference>
<dbReference type="EMBL" id="JANRMS010004043">
    <property type="protein sequence ID" value="KAJ3512415.1"/>
    <property type="molecule type" value="Genomic_DNA"/>
</dbReference>
<protein>
    <submittedName>
        <fullName evidence="1">Uncharacterized protein</fullName>
    </submittedName>
</protein>
<organism evidence="1 2">
    <name type="scientific">Fusarium decemcellulare</name>
    <dbReference type="NCBI Taxonomy" id="57161"/>
    <lineage>
        <taxon>Eukaryota</taxon>
        <taxon>Fungi</taxon>
        <taxon>Dikarya</taxon>
        <taxon>Ascomycota</taxon>
        <taxon>Pezizomycotina</taxon>
        <taxon>Sordariomycetes</taxon>
        <taxon>Hypocreomycetidae</taxon>
        <taxon>Hypocreales</taxon>
        <taxon>Nectriaceae</taxon>
        <taxon>Fusarium</taxon>
        <taxon>Fusarium decemcellulare species complex</taxon>
    </lineage>
</organism>
<comment type="caution">
    <text evidence="1">The sequence shown here is derived from an EMBL/GenBank/DDBJ whole genome shotgun (WGS) entry which is preliminary data.</text>
</comment>